<dbReference type="PROSITE" id="PS51462">
    <property type="entry name" value="NUDIX"/>
    <property type="match status" value="1"/>
</dbReference>
<evidence type="ECO:0000313" key="5">
    <source>
        <dbReference type="EMBL" id="OSQ49888.1"/>
    </source>
</evidence>
<dbReference type="PANTHER" id="PTHR43736:SF1">
    <property type="entry name" value="DIHYDRONEOPTERIN TRIPHOSPHATE DIPHOSPHATASE"/>
    <property type="match status" value="1"/>
</dbReference>
<dbReference type="EMBL" id="JFKC01000012">
    <property type="protein sequence ID" value="OSQ49888.1"/>
    <property type="molecule type" value="Genomic_DNA"/>
</dbReference>
<evidence type="ECO:0000313" key="6">
    <source>
        <dbReference type="Proteomes" id="UP000193926"/>
    </source>
</evidence>
<dbReference type="InterPro" id="IPR015797">
    <property type="entry name" value="NUDIX_hydrolase-like_dom_sf"/>
</dbReference>
<proteinExistence type="inferred from homology"/>
<protein>
    <submittedName>
        <fullName evidence="5">NUDIX hydrolase</fullName>
    </submittedName>
</protein>
<evidence type="ECO:0000256" key="1">
    <source>
        <dbReference type="ARBA" id="ARBA00001946"/>
    </source>
</evidence>
<organism evidence="5 6">
    <name type="scientific">Marivita geojedonensis</name>
    <dbReference type="NCBI Taxonomy" id="1123756"/>
    <lineage>
        <taxon>Bacteria</taxon>
        <taxon>Pseudomonadati</taxon>
        <taxon>Pseudomonadota</taxon>
        <taxon>Alphaproteobacteria</taxon>
        <taxon>Rhodobacterales</taxon>
        <taxon>Roseobacteraceae</taxon>
        <taxon>Marivita</taxon>
    </lineage>
</organism>
<sequence>MMRRFGEPPESGRTYTLRTGAYAILPVGDGLLLTHQEAPEPEVQLPGGGVDPGESPVQALIREVFEETGWRIARPTRLGAYRRFTYMPEYDLWAEKLCLIYMALPVVQYGDPIEPDHTALWMSIPEAAETLANTGDRDFVLRFASRNSVFQKRG</sequence>
<dbReference type="STRING" id="1123756.MGEO_12680"/>
<name>A0A1X4NJJ2_9RHOB</name>
<evidence type="ECO:0000256" key="2">
    <source>
        <dbReference type="ARBA" id="ARBA00022801"/>
    </source>
</evidence>
<dbReference type="Proteomes" id="UP000193926">
    <property type="component" value="Unassembled WGS sequence"/>
</dbReference>
<dbReference type="InterPro" id="IPR020476">
    <property type="entry name" value="Nudix_hydrolase"/>
</dbReference>
<comment type="cofactor">
    <cofactor evidence="1">
        <name>Mg(2+)</name>
        <dbReference type="ChEBI" id="CHEBI:18420"/>
    </cofactor>
</comment>
<dbReference type="GO" id="GO:0016787">
    <property type="term" value="F:hydrolase activity"/>
    <property type="evidence" value="ECO:0007669"/>
    <property type="project" value="UniProtKB-KW"/>
</dbReference>
<accession>A0A1X4NJJ2</accession>
<dbReference type="OrthoDB" id="9816040at2"/>
<dbReference type="RefSeq" id="WP_085638248.1">
    <property type="nucleotide sequence ID" value="NZ_JFKC01000012.1"/>
</dbReference>
<dbReference type="InterPro" id="IPR000086">
    <property type="entry name" value="NUDIX_hydrolase_dom"/>
</dbReference>
<feature type="domain" description="Nudix hydrolase" evidence="4">
    <location>
        <begin position="14"/>
        <end position="145"/>
    </location>
</feature>
<keyword evidence="2 3" id="KW-0378">Hydrolase</keyword>
<evidence type="ECO:0000259" key="4">
    <source>
        <dbReference type="PROSITE" id="PS51462"/>
    </source>
</evidence>
<dbReference type="Gene3D" id="3.90.79.10">
    <property type="entry name" value="Nucleoside Triphosphate Pyrophosphohydrolase"/>
    <property type="match status" value="1"/>
</dbReference>
<dbReference type="PRINTS" id="PR00502">
    <property type="entry name" value="NUDIXFAMILY"/>
</dbReference>
<evidence type="ECO:0000256" key="3">
    <source>
        <dbReference type="RuleBase" id="RU003476"/>
    </source>
</evidence>
<dbReference type="PANTHER" id="PTHR43736">
    <property type="entry name" value="ADP-RIBOSE PYROPHOSPHATASE"/>
    <property type="match status" value="1"/>
</dbReference>
<dbReference type="AlphaFoldDB" id="A0A1X4NJJ2"/>
<dbReference type="PROSITE" id="PS00893">
    <property type="entry name" value="NUDIX_BOX"/>
    <property type="match status" value="1"/>
</dbReference>
<keyword evidence="6" id="KW-1185">Reference proteome</keyword>
<comment type="similarity">
    <text evidence="3">Belongs to the Nudix hydrolase family.</text>
</comment>
<dbReference type="InterPro" id="IPR020084">
    <property type="entry name" value="NUDIX_hydrolase_CS"/>
</dbReference>
<dbReference type="Pfam" id="PF00293">
    <property type="entry name" value="NUDIX"/>
    <property type="match status" value="1"/>
</dbReference>
<dbReference type="SUPFAM" id="SSF55811">
    <property type="entry name" value="Nudix"/>
    <property type="match status" value="1"/>
</dbReference>
<reference evidence="5 6" key="1">
    <citation type="submission" date="2014-03" db="EMBL/GenBank/DDBJ databases">
        <title>The draft genome sequence of Marivita geojedonensis KCTC 23882.</title>
        <authorList>
            <person name="Lai Q."/>
            <person name="Shao Z."/>
        </authorList>
    </citation>
    <scope>NUCLEOTIDE SEQUENCE [LARGE SCALE GENOMIC DNA]</scope>
    <source>
        <strain evidence="5 6">DPG-138</strain>
    </source>
</reference>
<comment type="caution">
    <text evidence="5">The sequence shown here is derived from an EMBL/GenBank/DDBJ whole genome shotgun (WGS) entry which is preliminary data.</text>
</comment>
<gene>
    <name evidence="5" type="ORF">MGEO_12680</name>
</gene>